<dbReference type="GeneID" id="120256535"/>
<dbReference type="RefSeq" id="XP_039120142.1">
    <property type="nucleotide sequence ID" value="XM_039264208.1"/>
</dbReference>
<dbReference type="AlphaFoldDB" id="A0AB40AYR8"/>
<evidence type="ECO:0000313" key="2">
    <source>
        <dbReference type="RefSeq" id="XP_039120142.1"/>
    </source>
</evidence>
<protein>
    <submittedName>
        <fullName evidence="2">MDIS1-interacting receptor like kinase 2-like</fullName>
    </submittedName>
</protein>
<sequence length="77" mass="8448">MAPALEVIHGTHPGDLLSNLSLSMLVKDMLDPRIPLCLADQVTTNQVLSMILIAMQCINIDPQLALQYNEHLPLITS</sequence>
<evidence type="ECO:0000313" key="1">
    <source>
        <dbReference type="Proteomes" id="UP001515500"/>
    </source>
</evidence>
<accession>A0AB40AYR8</accession>
<dbReference type="Proteomes" id="UP001515500">
    <property type="component" value="Unplaced"/>
</dbReference>
<reference evidence="2" key="1">
    <citation type="submission" date="2025-08" db="UniProtKB">
        <authorList>
            <consortium name="RefSeq"/>
        </authorList>
    </citation>
    <scope>IDENTIFICATION</scope>
</reference>
<organism evidence="1 2">
    <name type="scientific">Dioscorea cayennensis subsp. rotundata</name>
    <name type="common">White Guinea yam</name>
    <name type="synonym">Dioscorea rotundata</name>
    <dbReference type="NCBI Taxonomy" id="55577"/>
    <lineage>
        <taxon>Eukaryota</taxon>
        <taxon>Viridiplantae</taxon>
        <taxon>Streptophyta</taxon>
        <taxon>Embryophyta</taxon>
        <taxon>Tracheophyta</taxon>
        <taxon>Spermatophyta</taxon>
        <taxon>Magnoliopsida</taxon>
        <taxon>Liliopsida</taxon>
        <taxon>Dioscoreales</taxon>
        <taxon>Dioscoreaceae</taxon>
        <taxon>Dioscorea</taxon>
    </lineage>
</organism>
<name>A0AB40AYR8_DIOCR</name>
<proteinExistence type="predicted"/>
<keyword evidence="1" id="KW-1185">Reference proteome</keyword>
<gene>
    <name evidence="2" type="primary">LOC120256535</name>
</gene>